<evidence type="ECO:0000313" key="2">
    <source>
        <dbReference type="Proteomes" id="UP000735302"/>
    </source>
</evidence>
<dbReference type="AlphaFoldDB" id="A0AAV4A9E3"/>
<sequence>MLVAVEPGSPTPRTSHCGTLLLSSSPSLTPVPAALKSRPSPGQGHNLSLINRSLSPFRRRMSSIFAVFTTDKHRKRKLENSAEKFSIPAKLPDNDNFRGVQHAAQMSVSSVNPHLFWASVSYDLPNLAALAKPLICSTVNSADAERSSLFTPRCVP</sequence>
<dbReference type="Proteomes" id="UP000735302">
    <property type="component" value="Unassembled WGS sequence"/>
</dbReference>
<keyword evidence="2" id="KW-1185">Reference proteome</keyword>
<proteinExistence type="predicted"/>
<dbReference type="EMBL" id="BLXT01003724">
    <property type="protein sequence ID" value="GFO03253.1"/>
    <property type="molecule type" value="Genomic_DNA"/>
</dbReference>
<accession>A0AAV4A9E3</accession>
<protein>
    <submittedName>
        <fullName evidence="1">Uncharacterized protein</fullName>
    </submittedName>
</protein>
<comment type="caution">
    <text evidence="1">The sequence shown here is derived from an EMBL/GenBank/DDBJ whole genome shotgun (WGS) entry which is preliminary data.</text>
</comment>
<reference evidence="1 2" key="1">
    <citation type="journal article" date="2021" name="Elife">
        <title>Chloroplast acquisition without the gene transfer in kleptoplastic sea slugs, Plakobranchus ocellatus.</title>
        <authorList>
            <person name="Maeda T."/>
            <person name="Takahashi S."/>
            <person name="Yoshida T."/>
            <person name="Shimamura S."/>
            <person name="Takaki Y."/>
            <person name="Nagai Y."/>
            <person name="Toyoda A."/>
            <person name="Suzuki Y."/>
            <person name="Arimoto A."/>
            <person name="Ishii H."/>
            <person name="Satoh N."/>
            <person name="Nishiyama T."/>
            <person name="Hasebe M."/>
            <person name="Maruyama T."/>
            <person name="Minagawa J."/>
            <person name="Obokata J."/>
            <person name="Shigenobu S."/>
        </authorList>
    </citation>
    <scope>NUCLEOTIDE SEQUENCE [LARGE SCALE GENOMIC DNA]</scope>
</reference>
<name>A0AAV4A9E3_9GAST</name>
<evidence type="ECO:0000313" key="1">
    <source>
        <dbReference type="EMBL" id="GFO03253.1"/>
    </source>
</evidence>
<organism evidence="1 2">
    <name type="scientific">Plakobranchus ocellatus</name>
    <dbReference type="NCBI Taxonomy" id="259542"/>
    <lineage>
        <taxon>Eukaryota</taxon>
        <taxon>Metazoa</taxon>
        <taxon>Spiralia</taxon>
        <taxon>Lophotrochozoa</taxon>
        <taxon>Mollusca</taxon>
        <taxon>Gastropoda</taxon>
        <taxon>Heterobranchia</taxon>
        <taxon>Euthyneura</taxon>
        <taxon>Panpulmonata</taxon>
        <taxon>Sacoglossa</taxon>
        <taxon>Placobranchoidea</taxon>
        <taxon>Plakobranchidae</taxon>
        <taxon>Plakobranchus</taxon>
    </lineage>
</organism>
<gene>
    <name evidence="1" type="ORF">PoB_002975800</name>
</gene>